<protein>
    <recommendedName>
        <fullName evidence="2">DUF1501 domain-containing protein</fullName>
    </recommendedName>
</protein>
<dbReference type="PROSITE" id="PS51318">
    <property type="entry name" value="TAT"/>
    <property type="match status" value="1"/>
</dbReference>
<reference evidence="1" key="1">
    <citation type="journal article" date="2018" name="J. Ind. Microbiol. Biotechnol.">
        <title>Genome mining reveals uncommon alkylpyrones as type III PKS products from myxobacteria.</title>
        <authorList>
            <person name="Hug J.J."/>
            <person name="Panter F."/>
            <person name="Krug D."/>
            <person name="Muller R."/>
        </authorList>
    </citation>
    <scope>NUCLEOTIDE SEQUENCE</scope>
    <source>
        <strain evidence="1">MNa2518</strain>
    </source>
</reference>
<proteinExistence type="predicted"/>
<evidence type="ECO:0000313" key="1">
    <source>
        <dbReference type="EMBL" id="AYM53869.1"/>
    </source>
</evidence>
<dbReference type="EMBL" id="MH908912">
    <property type="protein sequence ID" value="AYM53869.1"/>
    <property type="molecule type" value="Genomic_DNA"/>
</dbReference>
<dbReference type="InterPro" id="IPR006311">
    <property type="entry name" value="TAT_signal"/>
</dbReference>
<sequence length="510" mass="54383">MTRRTTGWNRRDILKGMSLVGAGLATGMLGRLRGPAHAQPRPAETGADKRFLIVLCASGGASIIDSVLAIRASESASAPTINCFPDSLVQSIDGSPFRAVDLESQSLASINMPFSANQSSFVRKHHQDMMAATWTRTSVNHQVGQRRAVTGNEAWSGRTLQEATALAYGGDCLVPNAHLITGSGYTERGGDDSLPGSCYGEAIPDPALWPLALHGMQGTRYPVDPALLARARKLRDQSLDPGSRFTQAFGQSPALAHWKELRGARQAAVEDAELIRKLMIYTDEELPLSAHGLAPSPDAALVRERFPNFASDPLDAQAALAFLLIKHGVSVSVTLGPGFDAVIDEDVDLSGGLPPGAVKNPPIAFDFSHQGHRTTQAFMWDRLFKVADGLIDLLKGQEYASGESLWDRTLLYIASDFGRSKGRPANAEDFGSAHDLNNGVLMISPLVRGNTVLGGVDPDTAMTYGFDPRTGAPTPGRNMSEAEIYAGMVQALGIDTAGSGLPDMPAMRRA</sequence>
<evidence type="ECO:0008006" key="2">
    <source>
        <dbReference type="Google" id="ProtNLM"/>
    </source>
</evidence>
<name>A0A3S7UYN6_9BACT</name>
<accession>A0A3S7UYN6</accession>
<organism evidence="1">
    <name type="scientific">Kofleria flava</name>
    <dbReference type="NCBI Taxonomy" id="694315"/>
    <lineage>
        <taxon>Bacteria</taxon>
        <taxon>Pseudomonadati</taxon>
        <taxon>Myxococcota</taxon>
        <taxon>Polyangia</taxon>
        <taxon>Haliangiales</taxon>
        <taxon>Kofleriaceae</taxon>
        <taxon>Kofleria</taxon>
    </lineage>
</organism>
<dbReference type="AlphaFoldDB" id="A0A3S7UYN6"/>